<evidence type="ECO:0000313" key="2">
    <source>
        <dbReference type="EMBL" id="CAF3900000.1"/>
    </source>
</evidence>
<dbReference type="EMBL" id="CAJNOE010000012">
    <property type="protein sequence ID" value="CAF0726601.1"/>
    <property type="molecule type" value="Genomic_DNA"/>
</dbReference>
<dbReference type="EMBL" id="CAJOBB010001760">
    <property type="protein sequence ID" value="CAF3900000.1"/>
    <property type="molecule type" value="Genomic_DNA"/>
</dbReference>
<dbReference type="Proteomes" id="UP000663860">
    <property type="component" value="Unassembled WGS sequence"/>
</dbReference>
<evidence type="ECO:0000313" key="1">
    <source>
        <dbReference type="EMBL" id="CAF0726601.1"/>
    </source>
</evidence>
<gene>
    <name evidence="1" type="ORF">IZO911_LOCUS2478</name>
    <name evidence="2" type="ORF">KXQ929_LOCUS22759</name>
</gene>
<accession>A0A813MLG1</accession>
<dbReference type="Proteomes" id="UP000663868">
    <property type="component" value="Unassembled WGS sequence"/>
</dbReference>
<dbReference type="AlphaFoldDB" id="A0A813MLG1"/>
<sequence>MSTTSTSCAIVTCTQIPYVFCYCCSKNLCLDHLSNHTALVNSQSKSSIDQIKRINIDKLIANDRLKLEKWRDDSLKKIHRYYEKKCDELDEFYAQKSLHQQQELTDTKFQTTILDIQQNGIPIHIRSLPIDNNLITFGELKTQEFDIINLSSPSKTYNISKSSGISMATNNQSLLIDQNPDVILFNQDSIVTEQFTWKYGSIRDMCWSFGLNSFIIITEMNKTYLINENTLSIDCIEPMMNQLWMSCTCSNSLLYLLSLSNAVVEFNLLPTLSYDRRWDQPDTCKKHETIKDISCNEDTLALVIISYSTKMAHLILRSLTTFDLLFSIRLDMIVHSSYQLPIRCCPFKNHQWLVSEANTSRLFYIGKNGKLQGTLKYDQQPYNALLFGSRILVIRTETTINFHEL</sequence>
<evidence type="ECO:0008006" key="4">
    <source>
        <dbReference type="Google" id="ProtNLM"/>
    </source>
</evidence>
<reference evidence="1" key="1">
    <citation type="submission" date="2021-02" db="EMBL/GenBank/DDBJ databases">
        <authorList>
            <person name="Nowell W R."/>
        </authorList>
    </citation>
    <scope>NUCLEOTIDE SEQUENCE</scope>
</reference>
<protein>
    <recommendedName>
        <fullName evidence="4">B box-type domain-containing protein</fullName>
    </recommendedName>
</protein>
<organism evidence="1 3">
    <name type="scientific">Adineta steineri</name>
    <dbReference type="NCBI Taxonomy" id="433720"/>
    <lineage>
        <taxon>Eukaryota</taxon>
        <taxon>Metazoa</taxon>
        <taxon>Spiralia</taxon>
        <taxon>Gnathifera</taxon>
        <taxon>Rotifera</taxon>
        <taxon>Eurotatoria</taxon>
        <taxon>Bdelloidea</taxon>
        <taxon>Adinetida</taxon>
        <taxon>Adinetidae</taxon>
        <taxon>Adineta</taxon>
    </lineage>
</organism>
<evidence type="ECO:0000313" key="3">
    <source>
        <dbReference type="Proteomes" id="UP000663860"/>
    </source>
</evidence>
<comment type="caution">
    <text evidence="1">The sequence shown here is derived from an EMBL/GenBank/DDBJ whole genome shotgun (WGS) entry which is preliminary data.</text>
</comment>
<proteinExistence type="predicted"/>
<name>A0A813MLG1_9BILA</name>